<name>C1N892_MICPC</name>
<evidence type="ECO:0000256" key="2">
    <source>
        <dbReference type="SAM" id="MobiDB-lite"/>
    </source>
</evidence>
<accession>C1N892</accession>
<feature type="repeat" description="TPR" evidence="1">
    <location>
        <begin position="455"/>
        <end position="488"/>
    </location>
</feature>
<dbReference type="OrthoDB" id="421121at2759"/>
<dbReference type="PANTHER" id="PTHR44177:SF1">
    <property type="entry name" value="TETRATRICOPEPTIDE REPEAT PROTEIN 8"/>
    <property type="match status" value="1"/>
</dbReference>
<evidence type="ECO:0000313" key="3">
    <source>
        <dbReference type="EMBL" id="EEH51850.1"/>
    </source>
</evidence>
<organism evidence="4">
    <name type="scientific">Micromonas pusilla (strain CCMP1545)</name>
    <name type="common">Picoplanktonic green alga</name>
    <dbReference type="NCBI Taxonomy" id="564608"/>
    <lineage>
        <taxon>Eukaryota</taxon>
        <taxon>Viridiplantae</taxon>
        <taxon>Chlorophyta</taxon>
        <taxon>Mamiellophyceae</taxon>
        <taxon>Mamiellales</taxon>
        <taxon>Mamiellaceae</taxon>
        <taxon>Micromonas</taxon>
    </lineage>
</organism>
<evidence type="ECO:0000256" key="1">
    <source>
        <dbReference type="PROSITE-ProRule" id="PRU00339"/>
    </source>
</evidence>
<keyword evidence="4" id="KW-1185">Reference proteome</keyword>
<dbReference type="Pfam" id="PF13432">
    <property type="entry name" value="TPR_16"/>
    <property type="match status" value="1"/>
</dbReference>
<dbReference type="GeneID" id="9689483"/>
<dbReference type="CDD" id="cd21341">
    <property type="entry name" value="TTC8_N"/>
    <property type="match status" value="1"/>
</dbReference>
<keyword evidence="1" id="KW-0802">TPR repeat</keyword>
<dbReference type="InterPro" id="IPR019734">
    <property type="entry name" value="TPR_rpt"/>
</dbReference>
<dbReference type="SMART" id="SM00028">
    <property type="entry name" value="TPR"/>
    <property type="match status" value="7"/>
</dbReference>
<protein>
    <submittedName>
        <fullName evidence="3">Bardet-biedl syndrome 8</fullName>
    </submittedName>
</protein>
<dbReference type="OMA" id="QMGVNSA"/>
<dbReference type="SUPFAM" id="SSF48452">
    <property type="entry name" value="TPR-like"/>
    <property type="match status" value="1"/>
</dbReference>
<dbReference type="Gene3D" id="1.25.40.10">
    <property type="entry name" value="Tetratricopeptide repeat domain"/>
    <property type="match status" value="1"/>
</dbReference>
<feature type="repeat" description="TPR" evidence="1">
    <location>
        <begin position="351"/>
        <end position="384"/>
    </location>
</feature>
<dbReference type="GO" id="GO:0097730">
    <property type="term" value="C:non-motile cilium"/>
    <property type="evidence" value="ECO:0007669"/>
    <property type="project" value="TreeGrafter"/>
</dbReference>
<dbReference type="Proteomes" id="UP000001876">
    <property type="component" value="Unassembled WGS sequence"/>
</dbReference>
<dbReference type="PROSITE" id="PS50005">
    <property type="entry name" value="TPR"/>
    <property type="match status" value="2"/>
</dbReference>
<dbReference type="STRING" id="564608.C1N892"/>
<dbReference type="InterPro" id="IPR028796">
    <property type="entry name" value="BBS8"/>
</dbReference>
<reference evidence="3 4" key="1">
    <citation type="journal article" date="2009" name="Science">
        <title>Green evolution and dynamic adaptations revealed by genomes of the marine picoeukaryotes Micromonas.</title>
        <authorList>
            <person name="Worden A.Z."/>
            <person name="Lee J.H."/>
            <person name="Mock T."/>
            <person name="Rouze P."/>
            <person name="Simmons M.P."/>
            <person name="Aerts A.L."/>
            <person name="Allen A.E."/>
            <person name="Cuvelier M.L."/>
            <person name="Derelle E."/>
            <person name="Everett M.V."/>
            <person name="Foulon E."/>
            <person name="Grimwood J."/>
            <person name="Gundlach H."/>
            <person name="Henrissat B."/>
            <person name="Napoli C."/>
            <person name="McDonald S.M."/>
            <person name="Parker M.S."/>
            <person name="Rombauts S."/>
            <person name="Salamov A."/>
            <person name="Von Dassow P."/>
            <person name="Badger J.H."/>
            <person name="Coutinho P.M."/>
            <person name="Demir E."/>
            <person name="Dubchak I."/>
            <person name="Gentemann C."/>
            <person name="Eikrem W."/>
            <person name="Gready J.E."/>
            <person name="John U."/>
            <person name="Lanier W."/>
            <person name="Lindquist E.A."/>
            <person name="Lucas S."/>
            <person name="Mayer K.F."/>
            <person name="Moreau H."/>
            <person name="Not F."/>
            <person name="Otillar R."/>
            <person name="Panaud O."/>
            <person name="Pangilinan J."/>
            <person name="Paulsen I."/>
            <person name="Piegu B."/>
            <person name="Poliakov A."/>
            <person name="Robbens S."/>
            <person name="Schmutz J."/>
            <person name="Toulza E."/>
            <person name="Wyss T."/>
            <person name="Zelensky A."/>
            <person name="Zhou K."/>
            <person name="Armbrust E.V."/>
            <person name="Bhattacharya D."/>
            <person name="Goodenough U.W."/>
            <person name="Van de Peer Y."/>
            <person name="Grigoriev I.V."/>
        </authorList>
    </citation>
    <scope>NUCLEOTIDE SEQUENCE [LARGE SCALE GENOMIC DNA]</scope>
    <source>
        <strain evidence="3 4">CCMP1545</strain>
    </source>
</reference>
<proteinExistence type="predicted"/>
<dbReference type="InterPro" id="IPR011990">
    <property type="entry name" value="TPR-like_helical_dom_sf"/>
</dbReference>
<evidence type="ECO:0000313" key="4">
    <source>
        <dbReference type="Proteomes" id="UP000001876"/>
    </source>
</evidence>
<dbReference type="eggNOG" id="KOG1129">
    <property type="taxonomic scope" value="Eukaryota"/>
</dbReference>
<dbReference type="GO" id="GO:1905515">
    <property type="term" value="P:non-motile cilium assembly"/>
    <property type="evidence" value="ECO:0007669"/>
    <property type="project" value="InterPro"/>
</dbReference>
<gene>
    <name evidence="3" type="ORF">MICPUCDRAFT_46012</name>
</gene>
<dbReference type="AlphaFoldDB" id="C1N892"/>
<dbReference type="GO" id="GO:0034464">
    <property type="term" value="C:BBSome"/>
    <property type="evidence" value="ECO:0007669"/>
    <property type="project" value="InterPro"/>
</dbReference>
<sequence>MHHLNATRDYDACIDLCTKMLEKNPYDQQAWTRALTAKNWIDETEMEEEGVAEIMMDENATAQVARPGTSFARPNTSASRAGGGVATGLSSFNQGMRPMTRAGAPMTGFARPATAARPSTGSSRDTIETAFRGSGRPGTSRPVSSAARLTRLGTATQLSEPGGPFIDVDKLDLRKYAQKDALARALIEYIMHHDRNPKKAVELASLATVNANFKDWWWKERLGVAYYQLGMYRDAEKQFKSSLKDQPMIKTVLQLAKVYIRIDQPAAAMATYVKGAELFPGETSMLLGQARIHDALNDMHLGVPLYKEVLKWDASNVEAIACLAANHFYTDQPEIALRFYRRLLMMGVNNTELWNNLGLCCFYASQYDMTLACFERAIKMADDEEAPDVWFNVGQVAIGIGDLGLAYQALKIAVSVDSTHAESFNNLGVLELRKGNVEAGRANFEKASREAEHAFEPAYNHALLAFKTGEFQEAYERVEKALECYPEHADSVELKKQLKKHFTLL</sequence>
<dbReference type="EMBL" id="GG663750">
    <property type="protein sequence ID" value="EEH51850.1"/>
    <property type="molecule type" value="Genomic_DNA"/>
</dbReference>
<dbReference type="KEGG" id="mpp:MICPUCDRAFT_46012"/>
<dbReference type="RefSeq" id="XP_003064228.1">
    <property type="nucleotide sequence ID" value="XM_003064182.1"/>
</dbReference>
<dbReference type="GO" id="GO:0036064">
    <property type="term" value="C:ciliary basal body"/>
    <property type="evidence" value="ECO:0007669"/>
    <property type="project" value="TreeGrafter"/>
</dbReference>
<dbReference type="PANTHER" id="PTHR44177">
    <property type="entry name" value="TETRATRICOPEPTIDE REPEAT PROTEIN 8"/>
    <property type="match status" value="1"/>
</dbReference>
<feature type="region of interest" description="Disordered" evidence="2">
    <location>
        <begin position="111"/>
        <end position="145"/>
    </location>
</feature>